<accession>A0A7W8LLD6</accession>
<name>A0A7W8LLD6_9SPIR</name>
<dbReference type="InterPro" id="IPR011009">
    <property type="entry name" value="Kinase-like_dom_sf"/>
</dbReference>
<dbReference type="EMBL" id="JACHFQ010000002">
    <property type="protein sequence ID" value="MBB5225331.1"/>
    <property type="molecule type" value="Genomic_DNA"/>
</dbReference>
<feature type="domain" description="STAS" evidence="1">
    <location>
        <begin position="1"/>
        <end position="91"/>
    </location>
</feature>
<dbReference type="RefSeq" id="WP_184657511.1">
    <property type="nucleotide sequence ID" value="NZ_CP031518.1"/>
</dbReference>
<evidence type="ECO:0000313" key="2">
    <source>
        <dbReference type="EMBL" id="MBB5225331.1"/>
    </source>
</evidence>
<dbReference type="PANTHER" id="PTHR33495">
    <property type="entry name" value="ANTI-SIGMA FACTOR ANTAGONIST TM_1081-RELATED-RELATED"/>
    <property type="match status" value="1"/>
</dbReference>
<keyword evidence="3" id="KW-1185">Reference proteome</keyword>
<dbReference type="InterPro" id="IPR002575">
    <property type="entry name" value="Aminoglycoside_PTrfase"/>
</dbReference>
<dbReference type="AlphaFoldDB" id="A0A7W8LLD6"/>
<organism evidence="2 3">
    <name type="scientific">Treponema ruminis</name>
    <dbReference type="NCBI Taxonomy" id="744515"/>
    <lineage>
        <taxon>Bacteria</taxon>
        <taxon>Pseudomonadati</taxon>
        <taxon>Spirochaetota</taxon>
        <taxon>Spirochaetia</taxon>
        <taxon>Spirochaetales</taxon>
        <taxon>Treponemataceae</taxon>
        <taxon>Treponema</taxon>
    </lineage>
</organism>
<dbReference type="Gene3D" id="3.90.1200.10">
    <property type="match status" value="1"/>
</dbReference>
<evidence type="ECO:0000259" key="1">
    <source>
        <dbReference type="PROSITE" id="PS50801"/>
    </source>
</evidence>
<gene>
    <name evidence="2" type="ORF">HNP76_000675</name>
</gene>
<comment type="caution">
    <text evidence="2">The sequence shown here is derived from an EMBL/GenBank/DDBJ whole genome shotgun (WGS) entry which is preliminary data.</text>
</comment>
<dbReference type="Gene3D" id="3.30.750.24">
    <property type="entry name" value="STAS domain"/>
    <property type="match status" value="1"/>
</dbReference>
<dbReference type="GO" id="GO:0043856">
    <property type="term" value="F:anti-sigma factor antagonist activity"/>
    <property type="evidence" value="ECO:0007669"/>
    <property type="project" value="TreeGrafter"/>
</dbReference>
<protein>
    <submittedName>
        <fullName evidence="2">Uncharacterized protein (TIGR02172 family)</fullName>
    </submittedName>
</protein>
<dbReference type="CDD" id="cd07043">
    <property type="entry name" value="STAS_anti-anti-sigma_factors"/>
    <property type="match status" value="1"/>
</dbReference>
<evidence type="ECO:0000313" key="3">
    <source>
        <dbReference type="Proteomes" id="UP000518887"/>
    </source>
</evidence>
<dbReference type="Pfam" id="PF01740">
    <property type="entry name" value="STAS"/>
    <property type="match status" value="1"/>
</dbReference>
<dbReference type="InterPro" id="IPR002645">
    <property type="entry name" value="STAS_dom"/>
</dbReference>
<dbReference type="Pfam" id="PF01636">
    <property type="entry name" value="APH"/>
    <property type="match status" value="1"/>
</dbReference>
<dbReference type="InterPro" id="IPR036513">
    <property type="entry name" value="STAS_dom_sf"/>
</dbReference>
<dbReference type="SUPFAM" id="SSF52091">
    <property type="entry name" value="SpoIIaa-like"/>
    <property type="match status" value="1"/>
</dbReference>
<proteinExistence type="predicted"/>
<dbReference type="Proteomes" id="UP000518887">
    <property type="component" value="Unassembled WGS sequence"/>
</dbReference>
<reference evidence="2 3" key="1">
    <citation type="submission" date="2020-08" db="EMBL/GenBank/DDBJ databases">
        <title>Genomic Encyclopedia of Type Strains, Phase IV (KMG-IV): sequencing the most valuable type-strain genomes for metagenomic binning, comparative biology and taxonomic classification.</title>
        <authorList>
            <person name="Goeker M."/>
        </authorList>
    </citation>
    <scope>NUCLEOTIDE SEQUENCE [LARGE SCALE GENOMIC DNA]</scope>
    <source>
        <strain evidence="2 3">DSM 103462</strain>
    </source>
</reference>
<sequence length="394" mass="44435">MKSSVENGKIKIFLEGRINTNNSAEIEKKIFEICEVNTGLTPEFDAAALEYISSTGLRVLLKTSKSSGKKIRIVNTSKEIYEIFETTGFTNIFDVHKVMREISVDGCEMIGSGGYGKVYRIDEETIVKLYLPSVSPEMVQQERDTAQKAFLLGVPTAISYDVVKCGECTGAVFELLNARTVAQVIDSEPERVQEMGRKSASLLKQLHKIEVKDDSFPNRKKEFLEWAERMKPFVTPEENAEIVSFINSIPDKNIFLHGDFNSKNVMVQNDEFVLIDIGDAAVGHPVFDLAGLLLAYIYLPNSPMPDYEKYRLLGFPLENAKAMLESMISTYFEISDPSEIQKKIMEIMPYANMLASYHGARRSNYAPEYIPMVVENVVRKKLLPSIRTASSLDW</sequence>
<dbReference type="SUPFAM" id="SSF56112">
    <property type="entry name" value="Protein kinase-like (PK-like)"/>
    <property type="match status" value="1"/>
</dbReference>
<dbReference type="PROSITE" id="PS50801">
    <property type="entry name" value="STAS"/>
    <property type="match status" value="1"/>
</dbReference>